<keyword evidence="3 4" id="KW-0408">Iron</keyword>
<keyword evidence="2 4" id="KW-0479">Metal-binding</keyword>
<dbReference type="EMBL" id="QFYS01000001">
    <property type="protein sequence ID" value="RAK68993.1"/>
    <property type="molecule type" value="Genomic_DNA"/>
</dbReference>
<evidence type="ECO:0000256" key="3">
    <source>
        <dbReference type="ARBA" id="ARBA00023004"/>
    </source>
</evidence>
<reference evidence="7 8" key="1">
    <citation type="submission" date="2018-05" db="EMBL/GenBank/DDBJ databases">
        <authorList>
            <person name="Lanie J.A."/>
            <person name="Ng W.-L."/>
            <person name="Kazmierczak K.M."/>
            <person name="Andrzejewski T.M."/>
            <person name="Davidsen T.M."/>
            <person name="Wayne K.J."/>
            <person name="Tettelin H."/>
            <person name="Glass J.I."/>
            <person name="Rusch D."/>
            <person name="Podicherti R."/>
            <person name="Tsui H.-C.T."/>
            <person name="Winkler M.E."/>
        </authorList>
    </citation>
    <scope>NUCLEOTIDE SEQUENCE [LARGE SCALE GENOMIC DNA]</scope>
    <source>
        <strain evidence="7 8">BUT-10</strain>
    </source>
</reference>
<dbReference type="Pfam" id="PF13442">
    <property type="entry name" value="Cytochrome_CBB3"/>
    <property type="match status" value="1"/>
</dbReference>
<comment type="caution">
    <text evidence="7">The sequence shown here is derived from an EMBL/GenBank/DDBJ whole genome shotgun (WGS) entry which is preliminary data.</text>
</comment>
<feature type="domain" description="Cytochrome c" evidence="6">
    <location>
        <begin position="31"/>
        <end position="110"/>
    </location>
</feature>
<protein>
    <submittedName>
        <fullName evidence="7">Cytochrome C</fullName>
    </submittedName>
</protein>
<accession>A0A328BPH6</accession>
<evidence type="ECO:0000256" key="5">
    <source>
        <dbReference type="SAM" id="SignalP"/>
    </source>
</evidence>
<evidence type="ECO:0000259" key="6">
    <source>
        <dbReference type="PROSITE" id="PS51007"/>
    </source>
</evidence>
<dbReference type="PROSITE" id="PS51007">
    <property type="entry name" value="CYTC"/>
    <property type="match status" value="1"/>
</dbReference>
<keyword evidence="8" id="KW-1185">Reference proteome</keyword>
<dbReference type="PANTHER" id="PTHR35008">
    <property type="entry name" value="BLL4482 PROTEIN-RELATED"/>
    <property type="match status" value="1"/>
</dbReference>
<dbReference type="OrthoDB" id="5523448at2"/>
<dbReference type="Proteomes" id="UP000249524">
    <property type="component" value="Unassembled WGS sequence"/>
</dbReference>
<dbReference type="InterPro" id="IPR051459">
    <property type="entry name" value="Cytochrome_c-type_DH"/>
</dbReference>
<dbReference type="InterPro" id="IPR036909">
    <property type="entry name" value="Cyt_c-like_dom_sf"/>
</dbReference>
<dbReference type="SUPFAM" id="SSF46626">
    <property type="entry name" value="Cytochrome c"/>
    <property type="match status" value="1"/>
</dbReference>
<sequence>MNRPILLATTLAALAFPALADEPGPGGSKPPVPKTGEEVYVMMCQSCHMAGGKGAVGAAAFPALANNPRLGTAAYPIYIIEKGKGGMPWFRDTLTPTQVAQVVTYMRTHFGNNFPDPVTPAEVEAMRKP</sequence>
<organism evidence="7 8">
    <name type="scientific">Phenylobacterium kunshanense</name>
    <dbReference type="NCBI Taxonomy" id="1445034"/>
    <lineage>
        <taxon>Bacteria</taxon>
        <taxon>Pseudomonadati</taxon>
        <taxon>Pseudomonadota</taxon>
        <taxon>Alphaproteobacteria</taxon>
        <taxon>Caulobacterales</taxon>
        <taxon>Caulobacteraceae</taxon>
        <taxon>Phenylobacterium</taxon>
    </lineage>
</organism>
<dbReference type="PANTHER" id="PTHR35008:SF9">
    <property type="entry name" value="CYTOCHROME C DOMAIN-CONTAINING PROTEIN"/>
    <property type="match status" value="1"/>
</dbReference>
<evidence type="ECO:0000256" key="1">
    <source>
        <dbReference type="ARBA" id="ARBA00022617"/>
    </source>
</evidence>
<dbReference type="GO" id="GO:0046872">
    <property type="term" value="F:metal ion binding"/>
    <property type="evidence" value="ECO:0007669"/>
    <property type="project" value="UniProtKB-KW"/>
</dbReference>
<name>A0A328BPH6_9CAUL</name>
<dbReference type="InterPro" id="IPR009056">
    <property type="entry name" value="Cyt_c-like_dom"/>
</dbReference>
<dbReference type="Gene3D" id="1.10.760.10">
    <property type="entry name" value="Cytochrome c-like domain"/>
    <property type="match status" value="1"/>
</dbReference>
<evidence type="ECO:0000256" key="2">
    <source>
        <dbReference type="ARBA" id="ARBA00022723"/>
    </source>
</evidence>
<dbReference type="RefSeq" id="WP_111274485.1">
    <property type="nucleotide sequence ID" value="NZ_QFYS01000001.1"/>
</dbReference>
<dbReference type="GO" id="GO:0009055">
    <property type="term" value="F:electron transfer activity"/>
    <property type="evidence" value="ECO:0007669"/>
    <property type="project" value="InterPro"/>
</dbReference>
<proteinExistence type="predicted"/>
<keyword evidence="1 4" id="KW-0349">Heme</keyword>
<gene>
    <name evidence="7" type="ORF">DJ019_03010</name>
</gene>
<evidence type="ECO:0000256" key="4">
    <source>
        <dbReference type="PROSITE-ProRule" id="PRU00433"/>
    </source>
</evidence>
<dbReference type="GO" id="GO:0020037">
    <property type="term" value="F:heme binding"/>
    <property type="evidence" value="ECO:0007669"/>
    <property type="project" value="InterPro"/>
</dbReference>
<dbReference type="AlphaFoldDB" id="A0A328BPH6"/>
<evidence type="ECO:0000313" key="7">
    <source>
        <dbReference type="EMBL" id="RAK68993.1"/>
    </source>
</evidence>
<evidence type="ECO:0000313" key="8">
    <source>
        <dbReference type="Proteomes" id="UP000249524"/>
    </source>
</evidence>
<keyword evidence="5" id="KW-0732">Signal</keyword>
<feature type="signal peptide" evidence="5">
    <location>
        <begin position="1"/>
        <end position="20"/>
    </location>
</feature>
<feature type="chain" id="PRO_5016293110" evidence="5">
    <location>
        <begin position="21"/>
        <end position="129"/>
    </location>
</feature>